<sequence>MQRVVYLKEKLPQKQSPAFDVPIDGHESDEEVRTDEECGHRTDDGISTDEDEDDPSPNTGSFQLAAVTIATTPDLVSSAQNSTLASPASTAAPLVAICPVTTGEYPVAEATIGMEKLRLREHGIKHPGPATSLTDASNKSPGMVHSSPADDNANTERYWASIASSHQPKCIH</sequence>
<feature type="compositionally biased region" description="Basic and acidic residues" evidence="1">
    <location>
        <begin position="1"/>
        <end position="12"/>
    </location>
</feature>
<dbReference type="Proteomes" id="UP001383192">
    <property type="component" value="Unassembled WGS sequence"/>
</dbReference>
<evidence type="ECO:0000256" key="1">
    <source>
        <dbReference type="SAM" id="MobiDB-lite"/>
    </source>
</evidence>
<proteinExistence type="predicted"/>
<accession>A0AAW0BZI8</accession>
<protein>
    <submittedName>
        <fullName evidence="2">Uncharacterized protein</fullName>
    </submittedName>
</protein>
<keyword evidence="3" id="KW-1185">Reference proteome</keyword>
<evidence type="ECO:0000313" key="3">
    <source>
        <dbReference type="Proteomes" id="UP001383192"/>
    </source>
</evidence>
<feature type="region of interest" description="Disordered" evidence="1">
    <location>
        <begin position="1"/>
        <end position="61"/>
    </location>
</feature>
<dbReference type="AlphaFoldDB" id="A0AAW0BZI8"/>
<comment type="caution">
    <text evidence="2">The sequence shown here is derived from an EMBL/GenBank/DDBJ whole genome shotgun (WGS) entry which is preliminary data.</text>
</comment>
<feature type="compositionally biased region" description="Acidic residues" evidence="1">
    <location>
        <begin position="46"/>
        <end position="55"/>
    </location>
</feature>
<reference evidence="2 3" key="1">
    <citation type="submission" date="2024-01" db="EMBL/GenBank/DDBJ databases">
        <title>A draft genome for a cacao thread blight-causing isolate of Paramarasmius palmivorus.</title>
        <authorList>
            <person name="Baruah I.K."/>
            <person name="Bukari Y."/>
            <person name="Amoako-Attah I."/>
            <person name="Meinhardt L.W."/>
            <person name="Bailey B.A."/>
            <person name="Cohen S.P."/>
        </authorList>
    </citation>
    <scope>NUCLEOTIDE SEQUENCE [LARGE SCALE GENOMIC DNA]</scope>
    <source>
        <strain evidence="2 3">GH-12</strain>
    </source>
</reference>
<evidence type="ECO:0000313" key="2">
    <source>
        <dbReference type="EMBL" id="KAK7032443.1"/>
    </source>
</evidence>
<name>A0AAW0BZI8_9AGAR</name>
<feature type="compositionally biased region" description="Polar residues" evidence="1">
    <location>
        <begin position="131"/>
        <end position="140"/>
    </location>
</feature>
<dbReference type="EMBL" id="JAYKXP010000064">
    <property type="protein sequence ID" value="KAK7032443.1"/>
    <property type="molecule type" value="Genomic_DNA"/>
</dbReference>
<organism evidence="2 3">
    <name type="scientific">Paramarasmius palmivorus</name>
    <dbReference type="NCBI Taxonomy" id="297713"/>
    <lineage>
        <taxon>Eukaryota</taxon>
        <taxon>Fungi</taxon>
        <taxon>Dikarya</taxon>
        <taxon>Basidiomycota</taxon>
        <taxon>Agaricomycotina</taxon>
        <taxon>Agaricomycetes</taxon>
        <taxon>Agaricomycetidae</taxon>
        <taxon>Agaricales</taxon>
        <taxon>Marasmiineae</taxon>
        <taxon>Marasmiaceae</taxon>
        <taxon>Paramarasmius</taxon>
    </lineage>
</organism>
<gene>
    <name evidence="2" type="ORF">VNI00_013001</name>
</gene>
<feature type="compositionally biased region" description="Basic and acidic residues" evidence="1">
    <location>
        <begin position="35"/>
        <end position="44"/>
    </location>
</feature>
<feature type="region of interest" description="Disordered" evidence="1">
    <location>
        <begin position="124"/>
        <end position="152"/>
    </location>
</feature>